<dbReference type="SMART" id="SM00892">
    <property type="entry name" value="Endonuclease_NS"/>
    <property type="match status" value="1"/>
</dbReference>
<dbReference type="GO" id="GO:0005743">
    <property type="term" value="C:mitochondrial inner membrane"/>
    <property type="evidence" value="ECO:0007669"/>
    <property type="project" value="TreeGrafter"/>
</dbReference>
<dbReference type="GO" id="GO:0004521">
    <property type="term" value="F:RNA endonuclease activity"/>
    <property type="evidence" value="ECO:0007669"/>
    <property type="project" value="TreeGrafter"/>
</dbReference>
<feature type="domain" description="ENPP1-3/EXOG-like endonuclease/phosphodiesterase" evidence="5">
    <location>
        <begin position="65"/>
        <end position="291"/>
    </location>
</feature>
<dbReference type="PANTHER" id="PTHR13966:SF19">
    <property type="entry name" value="NUCLEASE EXOG, MITOCHONDRIAL"/>
    <property type="match status" value="1"/>
</dbReference>
<feature type="signal peptide" evidence="4">
    <location>
        <begin position="1"/>
        <end position="21"/>
    </location>
</feature>
<protein>
    <submittedName>
        <fullName evidence="7">Uncharacterized protein</fullName>
    </submittedName>
</protein>
<proteinExistence type="inferred from homology"/>
<dbReference type="OrthoDB" id="5945347at2759"/>
<evidence type="ECO:0000259" key="5">
    <source>
        <dbReference type="SMART" id="SM00477"/>
    </source>
</evidence>
<dbReference type="Pfam" id="PF01223">
    <property type="entry name" value="Endonuclease_NS"/>
    <property type="match status" value="1"/>
</dbReference>
<evidence type="ECO:0000259" key="6">
    <source>
        <dbReference type="SMART" id="SM00892"/>
    </source>
</evidence>
<dbReference type="GO" id="GO:0003676">
    <property type="term" value="F:nucleic acid binding"/>
    <property type="evidence" value="ECO:0007669"/>
    <property type="project" value="InterPro"/>
</dbReference>
<name>A0A913X909_EXADI</name>
<dbReference type="GO" id="GO:0046872">
    <property type="term" value="F:metal ion binding"/>
    <property type="evidence" value="ECO:0007669"/>
    <property type="project" value="UniProtKB-KW"/>
</dbReference>
<dbReference type="SMART" id="SM00477">
    <property type="entry name" value="NUC"/>
    <property type="match status" value="1"/>
</dbReference>
<comment type="similarity">
    <text evidence="1">Belongs to the DNA/RNA non-specific endonuclease family.</text>
</comment>
<dbReference type="Gene3D" id="3.40.570.10">
    <property type="entry name" value="Extracellular Endonuclease, subunit A"/>
    <property type="match status" value="1"/>
</dbReference>
<reference evidence="7" key="1">
    <citation type="submission" date="2022-11" db="UniProtKB">
        <authorList>
            <consortium name="EnsemblMetazoa"/>
        </authorList>
    </citation>
    <scope>IDENTIFICATION</scope>
</reference>
<evidence type="ECO:0000256" key="1">
    <source>
        <dbReference type="ARBA" id="ARBA00010052"/>
    </source>
</evidence>
<dbReference type="InterPro" id="IPR020821">
    <property type="entry name" value="ENPP1-3/EXOG-like_nuc-like"/>
</dbReference>
<dbReference type="Proteomes" id="UP000887567">
    <property type="component" value="Unplaced"/>
</dbReference>
<feature type="binding site" evidence="3">
    <location>
        <position position="179"/>
    </location>
    <ligand>
        <name>Mg(2+)</name>
        <dbReference type="ChEBI" id="CHEBI:18420"/>
        <note>catalytic</note>
    </ligand>
</feature>
<organism evidence="7 8">
    <name type="scientific">Exaiptasia diaphana</name>
    <name type="common">Tropical sea anemone</name>
    <name type="synonym">Aiptasia pulchella</name>
    <dbReference type="NCBI Taxonomy" id="2652724"/>
    <lineage>
        <taxon>Eukaryota</taxon>
        <taxon>Metazoa</taxon>
        <taxon>Cnidaria</taxon>
        <taxon>Anthozoa</taxon>
        <taxon>Hexacorallia</taxon>
        <taxon>Actiniaria</taxon>
        <taxon>Aiptasiidae</taxon>
        <taxon>Exaiptasia</taxon>
    </lineage>
</organism>
<evidence type="ECO:0000313" key="8">
    <source>
        <dbReference type="Proteomes" id="UP000887567"/>
    </source>
</evidence>
<feature type="chain" id="PRO_5037847234" evidence="4">
    <location>
        <begin position="22"/>
        <end position="337"/>
    </location>
</feature>
<dbReference type="GeneID" id="110239530"/>
<evidence type="ECO:0000256" key="4">
    <source>
        <dbReference type="SAM" id="SignalP"/>
    </source>
</evidence>
<dbReference type="InterPro" id="IPR044925">
    <property type="entry name" value="His-Me_finger_sf"/>
</dbReference>
<keyword evidence="3" id="KW-0479">Metal-binding</keyword>
<keyword evidence="8" id="KW-1185">Reference proteome</keyword>
<evidence type="ECO:0000256" key="2">
    <source>
        <dbReference type="PIRSR" id="PIRSR640255-1"/>
    </source>
</evidence>
<accession>A0A913X909</accession>
<dbReference type="RefSeq" id="XP_020900908.1">
    <property type="nucleotide sequence ID" value="XM_021045249.2"/>
</dbReference>
<dbReference type="GO" id="GO:0006309">
    <property type="term" value="P:apoptotic DNA fragmentation"/>
    <property type="evidence" value="ECO:0007669"/>
    <property type="project" value="TreeGrafter"/>
</dbReference>
<dbReference type="InterPro" id="IPR040255">
    <property type="entry name" value="Non-specific_endonuclease"/>
</dbReference>
<feature type="active site" description="Proton acceptor" evidence="2">
    <location>
        <position position="149"/>
    </location>
</feature>
<evidence type="ECO:0000313" key="7">
    <source>
        <dbReference type="EnsemblMetazoa" id="XP_020900908.1"/>
    </source>
</evidence>
<dbReference type="AlphaFoldDB" id="A0A913X909"/>
<dbReference type="InterPro" id="IPR044929">
    <property type="entry name" value="DNA/RNA_non-sp_Endonuclease_sf"/>
</dbReference>
<dbReference type="InterPro" id="IPR001604">
    <property type="entry name" value="Endo_G_ENPP1-like_dom"/>
</dbReference>
<sequence>MASSLTVTAFLVFTMYHQVLAAGNRDAYANDINNCLFKYWPPNVLKGNVPCPGSQLCYSNMSKDPAQFVVCYNTKTLTPDFTSHVIVGDPAASRAGRKDEWYDEKGVFAPNPESSVAPPNNEYKVANQKDLFPNYNSDCNTGRFCARGHLTPNSDFATSEERIETFINTNIAPQWQLFNGGNWAKVEEAVREYNAGQSDKQHKHLLYIFTGTAGFGGQLDGNVVEVKLNNRVYAPTYYWKVVCDPQAPTPPGATTGGQSVVIMADNNIGDISDIQIESKWNPAKFQTKKRGFIQLYSLDEVNKIFMVSNLHLPPLGSQCNPDKRGTFLDSVLDNKLT</sequence>
<feature type="domain" description="DNA/RNA non-specific endonuclease/pyrophosphatase/phosphodiesterase" evidence="6">
    <location>
        <begin position="64"/>
        <end position="299"/>
    </location>
</feature>
<evidence type="ECO:0000256" key="3">
    <source>
        <dbReference type="PIRSR" id="PIRSR640255-2"/>
    </source>
</evidence>
<keyword evidence="4" id="KW-0732">Signal</keyword>
<dbReference type="GO" id="GO:0000014">
    <property type="term" value="F:single-stranded DNA endodeoxyribonuclease activity"/>
    <property type="evidence" value="ECO:0007669"/>
    <property type="project" value="TreeGrafter"/>
</dbReference>
<dbReference type="GO" id="GO:0005634">
    <property type="term" value="C:nucleus"/>
    <property type="evidence" value="ECO:0007669"/>
    <property type="project" value="TreeGrafter"/>
</dbReference>
<dbReference type="KEGG" id="epa:110239530"/>
<dbReference type="PANTHER" id="PTHR13966">
    <property type="entry name" value="ENDONUCLEASE RELATED"/>
    <property type="match status" value="1"/>
</dbReference>
<dbReference type="SUPFAM" id="SSF54060">
    <property type="entry name" value="His-Me finger endonucleases"/>
    <property type="match status" value="1"/>
</dbReference>
<dbReference type="EnsemblMetazoa" id="XM_021045249.2">
    <property type="protein sequence ID" value="XP_020900908.1"/>
    <property type="gene ID" value="LOC110239530"/>
</dbReference>